<dbReference type="SUPFAM" id="SSF89009">
    <property type="entry name" value="GAT-like domain"/>
    <property type="match status" value="1"/>
</dbReference>
<dbReference type="InterPro" id="IPR045007">
    <property type="entry name" value="LSB5"/>
</dbReference>
<dbReference type="SUPFAM" id="SSF48464">
    <property type="entry name" value="ENTH/VHS domain"/>
    <property type="match status" value="1"/>
</dbReference>
<feature type="domain" description="VHS" evidence="3">
    <location>
        <begin position="109"/>
        <end position="238"/>
    </location>
</feature>
<feature type="compositionally biased region" description="Polar residues" evidence="2">
    <location>
        <begin position="419"/>
        <end position="432"/>
    </location>
</feature>
<feature type="compositionally biased region" description="Polar residues" evidence="2">
    <location>
        <begin position="1"/>
        <end position="18"/>
    </location>
</feature>
<sequence length="509" mass="56931">MALVISSCNQPTCSSTSARPPPPPYRRRPRPQDPPPYSKKPVSLKAKSPPKKLSKSKSIHHHKNSTKDVPILQNPCPLCFFEYLRSALSSWVKSQRKPYSAVTVQIDRLTSEQYEENDLGGIVDLIEVIRIQESGPTEAARAIRKKLKYGSVHRQIRALTILDGLIQNAGSRFQRAFADEPLLERLRLLAKDDMVDSEVRKKVNVLFRQWAVAYKATPGLERIATLYKQLPRTKRPQPQQSKVLRDNEAEAEYDEPTAPPSPPKARRTSSPPTHSHTPSASFSRPVALGSAPLPSSSIFKKDKKGKNKPFNLEKEKPQLLETIAQASVASTNLLNGLQLINREEQRVSTNPEVMSRFETCKVLRRQILRYIQLVESDQWIGSLLSANDELVKALMAFEIMDKSIEDDSDSENEGPYQEMASSPTKSRSNSRAAETAFAGLSLNEAAPAKPPRPTGLPMPAPPQYSSGKQKAQSESEPEEDDFDEDNPFSDSNAVKTPHVERTGMHWRDV</sequence>
<dbReference type="GO" id="GO:0043130">
    <property type="term" value="F:ubiquitin binding"/>
    <property type="evidence" value="ECO:0007669"/>
    <property type="project" value="InterPro"/>
</dbReference>
<keyword evidence="5" id="KW-1185">Reference proteome</keyword>
<dbReference type="OrthoDB" id="10068368at2759"/>
<feature type="compositionally biased region" description="Acidic residues" evidence="2">
    <location>
        <begin position="475"/>
        <end position="487"/>
    </location>
</feature>
<dbReference type="EMBL" id="MU004190">
    <property type="protein sequence ID" value="KAF2494545.1"/>
    <property type="molecule type" value="Genomic_DNA"/>
</dbReference>
<evidence type="ECO:0000313" key="5">
    <source>
        <dbReference type="Proteomes" id="UP000799750"/>
    </source>
</evidence>
<dbReference type="PROSITE" id="PS50179">
    <property type="entry name" value="VHS"/>
    <property type="match status" value="1"/>
</dbReference>
<protein>
    <recommendedName>
        <fullName evidence="3">VHS domain-containing protein</fullName>
    </recommendedName>
</protein>
<dbReference type="CDD" id="cd14232">
    <property type="entry name" value="GAT_LSB5"/>
    <property type="match status" value="1"/>
</dbReference>
<dbReference type="PANTHER" id="PTHR47789">
    <property type="entry name" value="LAS SEVENTEEN-BINDING PROTEIN 5"/>
    <property type="match status" value="1"/>
</dbReference>
<feature type="compositionally biased region" description="Polar residues" evidence="2">
    <location>
        <begin position="463"/>
        <end position="472"/>
    </location>
</feature>
<dbReference type="Gene3D" id="1.25.40.90">
    <property type="match status" value="1"/>
</dbReference>
<feature type="region of interest" description="Disordered" evidence="2">
    <location>
        <begin position="1"/>
        <end position="68"/>
    </location>
</feature>
<dbReference type="GO" id="GO:0007034">
    <property type="term" value="P:vacuolar transport"/>
    <property type="evidence" value="ECO:0007669"/>
    <property type="project" value="UniProtKB-ARBA"/>
</dbReference>
<name>A0A6A6QQ48_9PEZI</name>
<comment type="subunit">
    <text evidence="1">Component of the ESCRT-0 complex composed of HSE1 and VPS27.</text>
</comment>
<feature type="compositionally biased region" description="Low complexity" evidence="2">
    <location>
        <begin position="268"/>
        <end position="279"/>
    </location>
</feature>
<dbReference type="GO" id="GO:0007015">
    <property type="term" value="P:actin filament organization"/>
    <property type="evidence" value="ECO:0007669"/>
    <property type="project" value="InterPro"/>
</dbReference>
<evidence type="ECO:0000259" key="3">
    <source>
        <dbReference type="PROSITE" id="PS50179"/>
    </source>
</evidence>
<dbReference type="InterPro" id="IPR044103">
    <property type="entry name" value="GAT_LSB5"/>
</dbReference>
<proteinExistence type="predicted"/>
<feature type="region of interest" description="Disordered" evidence="2">
    <location>
        <begin position="231"/>
        <end position="313"/>
    </location>
</feature>
<accession>A0A6A6QQ48</accession>
<organism evidence="4 5">
    <name type="scientific">Lophium mytilinum</name>
    <dbReference type="NCBI Taxonomy" id="390894"/>
    <lineage>
        <taxon>Eukaryota</taxon>
        <taxon>Fungi</taxon>
        <taxon>Dikarya</taxon>
        <taxon>Ascomycota</taxon>
        <taxon>Pezizomycotina</taxon>
        <taxon>Dothideomycetes</taxon>
        <taxon>Pleosporomycetidae</taxon>
        <taxon>Mytilinidiales</taxon>
        <taxon>Mytilinidiaceae</taxon>
        <taxon>Lophium</taxon>
    </lineage>
</organism>
<evidence type="ECO:0000256" key="2">
    <source>
        <dbReference type="SAM" id="MobiDB-lite"/>
    </source>
</evidence>
<evidence type="ECO:0000256" key="1">
    <source>
        <dbReference type="ARBA" id="ARBA00011446"/>
    </source>
</evidence>
<dbReference type="InterPro" id="IPR008942">
    <property type="entry name" value="ENTH_VHS"/>
</dbReference>
<dbReference type="CDD" id="cd16980">
    <property type="entry name" value="VHS_Lsb5"/>
    <property type="match status" value="1"/>
</dbReference>
<gene>
    <name evidence="4" type="ORF">BU16DRAFT_42569</name>
</gene>
<dbReference type="Proteomes" id="UP000799750">
    <property type="component" value="Unassembled WGS sequence"/>
</dbReference>
<reference evidence="4" key="1">
    <citation type="journal article" date="2020" name="Stud. Mycol.">
        <title>101 Dothideomycetes genomes: a test case for predicting lifestyles and emergence of pathogens.</title>
        <authorList>
            <person name="Haridas S."/>
            <person name="Albert R."/>
            <person name="Binder M."/>
            <person name="Bloem J."/>
            <person name="Labutti K."/>
            <person name="Salamov A."/>
            <person name="Andreopoulos B."/>
            <person name="Baker S."/>
            <person name="Barry K."/>
            <person name="Bills G."/>
            <person name="Bluhm B."/>
            <person name="Cannon C."/>
            <person name="Castanera R."/>
            <person name="Culley D."/>
            <person name="Daum C."/>
            <person name="Ezra D."/>
            <person name="Gonzalez J."/>
            <person name="Henrissat B."/>
            <person name="Kuo A."/>
            <person name="Liang C."/>
            <person name="Lipzen A."/>
            <person name="Lutzoni F."/>
            <person name="Magnuson J."/>
            <person name="Mondo S."/>
            <person name="Nolan M."/>
            <person name="Ohm R."/>
            <person name="Pangilinan J."/>
            <person name="Park H.-J."/>
            <person name="Ramirez L."/>
            <person name="Alfaro M."/>
            <person name="Sun H."/>
            <person name="Tritt A."/>
            <person name="Yoshinaga Y."/>
            <person name="Zwiers L.-H."/>
            <person name="Turgeon B."/>
            <person name="Goodwin S."/>
            <person name="Spatafora J."/>
            <person name="Crous P."/>
            <person name="Grigoriev I."/>
        </authorList>
    </citation>
    <scope>NUCLEOTIDE SEQUENCE</scope>
    <source>
        <strain evidence="4">CBS 269.34</strain>
    </source>
</reference>
<dbReference type="GO" id="GO:0030479">
    <property type="term" value="C:actin cortical patch"/>
    <property type="evidence" value="ECO:0007669"/>
    <property type="project" value="TreeGrafter"/>
</dbReference>
<feature type="compositionally biased region" description="Basic and acidic residues" evidence="2">
    <location>
        <begin position="497"/>
        <end position="509"/>
    </location>
</feature>
<feature type="compositionally biased region" description="Pro residues" evidence="2">
    <location>
        <begin position="448"/>
        <end position="462"/>
    </location>
</feature>
<dbReference type="GO" id="GO:0051666">
    <property type="term" value="P:actin cortical patch localization"/>
    <property type="evidence" value="ECO:0007669"/>
    <property type="project" value="TreeGrafter"/>
</dbReference>
<dbReference type="GO" id="GO:0006897">
    <property type="term" value="P:endocytosis"/>
    <property type="evidence" value="ECO:0007669"/>
    <property type="project" value="InterPro"/>
</dbReference>
<dbReference type="PANTHER" id="PTHR47789:SF1">
    <property type="entry name" value="LAS SEVENTEEN-BINDING PROTEIN 5"/>
    <property type="match status" value="1"/>
</dbReference>
<dbReference type="SMART" id="SM00288">
    <property type="entry name" value="VHS"/>
    <property type="match status" value="1"/>
</dbReference>
<dbReference type="Pfam" id="PF00790">
    <property type="entry name" value="VHS"/>
    <property type="match status" value="1"/>
</dbReference>
<feature type="compositionally biased region" description="Basic residues" evidence="2">
    <location>
        <begin position="48"/>
        <end position="64"/>
    </location>
</feature>
<dbReference type="AlphaFoldDB" id="A0A6A6QQ48"/>
<dbReference type="InterPro" id="IPR002014">
    <property type="entry name" value="VHS_dom"/>
</dbReference>
<feature type="region of interest" description="Disordered" evidence="2">
    <location>
        <begin position="405"/>
        <end position="509"/>
    </location>
</feature>
<evidence type="ECO:0000313" key="4">
    <source>
        <dbReference type="EMBL" id="KAF2494545.1"/>
    </source>
</evidence>
<dbReference type="GO" id="GO:0035091">
    <property type="term" value="F:phosphatidylinositol binding"/>
    <property type="evidence" value="ECO:0007669"/>
    <property type="project" value="InterPro"/>
</dbReference>